<dbReference type="OrthoDB" id="3643at2759"/>
<dbReference type="InParanoid" id="E9EC60"/>
<dbReference type="AlphaFoldDB" id="E9EC60"/>
<keyword evidence="6" id="KW-1185">Reference proteome</keyword>
<evidence type="ECO:0000313" key="5">
    <source>
        <dbReference type="EMBL" id="EFY86526.1"/>
    </source>
</evidence>
<dbReference type="GO" id="GO:0006749">
    <property type="term" value="P:glutathione metabolic process"/>
    <property type="evidence" value="ECO:0007669"/>
    <property type="project" value="TreeGrafter"/>
</dbReference>
<dbReference type="Pfam" id="PF05378">
    <property type="entry name" value="Hydant_A_N"/>
    <property type="match status" value="1"/>
</dbReference>
<sequence>MTVKSLGIRVSIDRGGTFTDAHAAIPQRQDIILKLLSVDPANYQDAPTEGIRRTLELVTGQKLPRGEPLDLFHFESICMGTTVATNALLERKGEKVALITTKGFRDLLATGNQSRPNIFDLSVSRPEVLFDQVVEVDERVTMKDHTEDPQAVKTIANGDDANLVIAITGETIRLLQVPDLAVVCSNLQQLWDDGFRSVAVVFIYSYAFPDHELLVGRLALEMGFFVTLSSEVQPMMNVVPRAIHQFHLCKLSWGLRVAFTGVEFMQSDGGLADYRKFSGLKAILSGPAGGVVGYAQTSWDNEKCPIIGFDMGGTSTDVSRYASVYDHVFETTTAGISIQSPQLDIHTVAAGGGSILTWKNGLFNVGPESASAHPGPACYRKGGPLTITDANLFLGRLLPDHFPKMFGPKENEPLNREIVESKFADLTSDINKDRELTGLSPFSPQEVALSGPIRALTEARGYDAADHRLACFGGAGGQHACSVAEVLGISRIIIHKYSSILSAYGISLADVVHEVQRPAAITYGKDTQVSIRAQLELLAEQAKLELVKQGFSLDNIKSNAYLSMRYQGSSSSLMVLKGDDWDFQREFEESHRRGFGFHYPEKPIIVDDFSIRAIGTTGSKQANTPFSQLKSTILVTPDSVATILDSYVVIDRKLPKQDRSSDGVEEEFSPVQLTVFGHRFMSIAEQMGRNLRKTAVSTNIKERLNFSCAIFRPDGGLVANAPHVPVHLGSMQFAVQYQHKLWEGKLQDDDVLVSNHPSCGGTHLPDITVTTPVFDGDSLAFYVASRGHHADIGGILPGSMPPTSSALWQEGASIESTKLVSARRFDEDEIKRLLLVEPAKYEGCSGTRILRDNLSDLKAQIAANAKGITHIKALISEFDLASVHRYMYAIQHTAEDAVRGLLRDTLAKFGPEPLTATDYMDDGTPIVLKITIAASGSATFDFTGTDPRVLGNTNTPKAITHSAIIYCLRSLVRSSIPLNQGCLAPIDIIIPEDSILNPGAGLAVVGGNVLTSQRVTDVVLRAFRACAASQGCCNNLTFGTGGKDPITGEHKEGFGYYETIAGGLGAGADWVGQSGVHTHMTNTRITDPEVFEKRYSCISRRFQLRAGSGGRGRNKGDDSTVREIEFRVPVRCSIPSERRSRRPYGMDGGEDSQAGLNSVHVMDQMTGKMRIVNLGAKATSLQPSWVPGRVLLSNRRALAVGVVSSRRKLYKADEIIG</sequence>
<dbReference type="GO" id="GO:0017168">
    <property type="term" value="F:5-oxoprolinase (ATP-hydrolyzing) activity"/>
    <property type="evidence" value="ECO:0007669"/>
    <property type="project" value="TreeGrafter"/>
</dbReference>
<dbReference type="InterPro" id="IPR008040">
    <property type="entry name" value="Hydant_A_N"/>
</dbReference>
<feature type="domain" description="Hydantoinase/oxoprolinase N-terminal" evidence="4">
    <location>
        <begin position="9"/>
        <end position="222"/>
    </location>
</feature>
<feature type="domain" description="Hydantoinase B/oxoprolinase" evidence="3">
    <location>
        <begin position="670"/>
        <end position="1179"/>
    </location>
</feature>
<name>E9EC60_METAQ</name>
<dbReference type="EMBL" id="GL698545">
    <property type="protein sequence ID" value="EFY86526.1"/>
    <property type="molecule type" value="Genomic_DNA"/>
</dbReference>
<dbReference type="Pfam" id="PF01968">
    <property type="entry name" value="Hydantoinase_A"/>
    <property type="match status" value="1"/>
</dbReference>
<dbReference type="InterPro" id="IPR045079">
    <property type="entry name" value="Oxoprolinase-like"/>
</dbReference>
<dbReference type="Pfam" id="PF02538">
    <property type="entry name" value="Hydantoinase_B"/>
    <property type="match status" value="1"/>
</dbReference>
<comment type="similarity">
    <text evidence="1">Belongs to the oxoprolinase family.</text>
</comment>
<dbReference type="eggNOG" id="KOG1939">
    <property type="taxonomic scope" value="Eukaryota"/>
</dbReference>
<dbReference type="OMA" id="RREFNFN"/>
<reference evidence="5 6" key="1">
    <citation type="journal article" date="2011" name="PLoS Genet.">
        <title>Genome sequencing and comparative transcriptomics of the model entomopathogenic fungi Metarhizium anisopliae and M. acridum.</title>
        <authorList>
            <person name="Gao Q."/>
            <person name="Jin K."/>
            <person name="Ying S.H."/>
            <person name="Zhang Y."/>
            <person name="Xiao G."/>
            <person name="Shang Y."/>
            <person name="Duan Z."/>
            <person name="Hu X."/>
            <person name="Xie X.Q."/>
            <person name="Zhou G."/>
            <person name="Peng G."/>
            <person name="Luo Z."/>
            <person name="Huang W."/>
            <person name="Wang B."/>
            <person name="Fang W."/>
            <person name="Wang S."/>
            <person name="Zhong Y."/>
            <person name="Ma L.J."/>
            <person name="St Leger R.J."/>
            <person name="Zhao G.P."/>
            <person name="Pei Y."/>
            <person name="Feng M.G."/>
            <person name="Xia Y."/>
            <person name="Wang C."/>
        </authorList>
    </citation>
    <scope>NUCLEOTIDE SEQUENCE [LARGE SCALE GENOMIC DNA]</scope>
    <source>
        <strain evidence="5 6">CQMa 102</strain>
    </source>
</reference>
<dbReference type="STRING" id="655827.E9EC60"/>
<dbReference type="InterPro" id="IPR002821">
    <property type="entry name" value="Hydantoinase_A"/>
</dbReference>
<feature type="domain" description="Hydantoinase A/oxoprolinase" evidence="2">
    <location>
        <begin position="261"/>
        <end position="514"/>
    </location>
</feature>
<evidence type="ECO:0000259" key="4">
    <source>
        <dbReference type="Pfam" id="PF05378"/>
    </source>
</evidence>
<dbReference type="InterPro" id="IPR003692">
    <property type="entry name" value="Hydantoinase_B"/>
</dbReference>
<organism evidence="6">
    <name type="scientific">Metarhizium acridum (strain CQMa 102)</name>
    <dbReference type="NCBI Taxonomy" id="655827"/>
    <lineage>
        <taxon>Eukaryota</taxon>
        <taxon>Fungi</taxon>
        <taxon>Dikarya</taxon>
        <taxon>Ascomycota</taxon>
        <taxon>Pezizomycotina</taxon>
        <taxon>Sordariomycetes</taxon>
        <taxon>Hypocreomycetidae</taxon>
        <taxon>Hypocreales</taxon>
        <taxon>Clavicipitaceae</taxon>
        <taxon>Metarhizium</taxon>
    </lineage>
</organism>
<accession>E9EC60</accession>
<evidence type="ECO:0000259" key="2">
    <source>
        <dbReference type="Pfam" id="PF01968"/>
    </source>
</evidence>
<dbReference type="HOGENOM" id="CLU_002157_0_1_1"/>
<dbReference type="PANTHER" id="PTHR11365:SF2">
    <property type="entry name" value="5-OXOPROLINASE"/>
    <property type="match status" value="1"/>
</dbReference>
<gene>
    <name evidence="5" type="ORF">MAC_07469</name>
</gene>
<protein>
    <submittedName>
        <fullName evidence="5">5-oxoprolinase</fullName>
    </submittedName>
</protein>
<proteinExistence type="inferred from homology"/>
<dbReference type="PANTHER" id="PTHR11365">
    <property type="entry name" value="5-OXOPROLINASE RELATED"/>
    <property type="match status" value="1"/>
</dbReference>
<dbReference type="Proteomes" id="UP000002499">
    <property type="component" value="Unassembled WGS sequence"/>
</dbReference>
<evidence type="ECO:0000313" key="6">
    <source>
        <dbReference type="Proteomes" id="UP000002499"/>
    </source>
</evidence>
<dbReference type="GO" id="GO:0005829">
    <property type="term" value="C:cytosol"/>
    <property type="evidence" value="ECO:0007669"/>
    <property type="project" value="TreeGrafter"/>
</dbReference>
<evidence type="ECO:0000259" key="3">
    <source>
        <dbReference type="Pfam" id="PF02538"/>
    </source>
</evidence>
<evidence type="ECO:0000256" key="1">
    <source>
        <dbReference type="ARBA" id="ARBA00010403"/>
    </source>
</evidence>